<proteinExistence type="predicted"/>
<feature type="domain" description="Helix-turn-helix type 11" evidence="1">
    <location>
        <begin position="23"/>
        <end position="47"/>
    </location>
</feature>
<gene>
    <name evidence="2" type="ORF">FTRO_0070630</name>
</gene>
<dbReference type="Gene3D" id="1.10.357.10">
    <property type="entry name" value="Tetracycline Repressor, domain 2"/>
    <property type="match status" value="1"/>
</dbReference>
<evidence type="ECO:0000259" key="1">
    <source>
        <dbReference type="Pfam" id="PF08279"/>
    </source>
</evidence>
<reference evidence="2" key="1">
    <citation type="journal article" date="2015" name="BMC Genomics">
        <title>Comparative genomics of Fructobacillus spp. and Leuconostoc spp. reveals niche-specific evolution of Fructobacillus spp.</title>
        <authorList>
            <person name="Endo A."/>
            <person name="Tanizawa Y."/>
            <person name="Tanaka N."/>
            <person name="Maeno S."/>
            <person name="Kumar H."/>
            <person name="Shiwa Y."/>
            <person name="Okada S."/>
            <person name="Yoshikawa H."/>
            <person name="Dicks L."/>
            <person name="Nakagawa J."/>
            <person name="Arita M."/>
        </authorList>
    </citation>
    <scope>NUCLEOTIDE SEQUENCE [LARGE SCALE GENOMIC DNA]</scope>
    <source>
        <strain evidence="2">F214-1</strain>
    </source>
</reference>
<accession>A0A3F3HG99</accession>
<organism evidence="2">
    <name type="scientific">Fructobacillus tropaeoli</name>
    <dbReference type="NCBI Taxonomy" id="709323"/>
    <lineage>
        <taxon>Bacteria</taxon>
        <taxon>Bacillati</taxon>
        <taxon>Bacillota</taxon>
        <taxon>Bacilli</taxon>
        <taxon>Lactobacillales</taxon>
        <taxon>Lactobacillaceae</taxon>
        <taxon>Fructobacillus</taxon>
    </lineage>
</organism>
<dbReference type="Proteomes" id="UP000064514">
    <property type="component" value="Unassembled WGS sequence"/>
</dbReference>
<sequence length="196" mass="22832">MENPQPVTTERIFYAYLKVARVAESTKDISLAKIAEELGVSRQAIYKNHFQNIEELTQSLHYYVDNKPYQQLKCFAFHDKNHSFKELLSFFAENVIPSLYEKHEFLGVFYSKVADPAWRPYLNQQYIDMLIPYFDGANGNQHELTSQTLAELTINQVMAAISIWLTQEEPVKPDIFAQRFIYLFSNSILDLAEMSD</sequence>
<name>A0A3F3HG99_9LACO</name>
<protein>
    <recommendedName>
        <fullName evidence="1">Helix-turn-helix type 11 domain-containing protein</fullName>
    </recommendedName>
</protein>
<dbReference type="EMBL" id="DF968084">
    <property type="protein sequence ID" value="GAP04699.1"/>
    <property type="molecule type" value="Genomic_DNA"/>
</dbReference>
<dbReference type="AlphaFoldDB" id="A0A3F3HG99"/>
<dbReference type="Pfam" id="PF08279">
    <property type="entry name" value="HTH_11"/>
    <property type="match status" value="1"/>
</dbReference>
<dbReference type="RefSeq" id="WP_059394059.1">
    <property type="nucleotide sequence ID" value="NZ_DF968084.1"/>
</dbReference>
<evidence type="ECO:0000313" key="2">
    <source>
        <dbReference type="EMBL" id="GAP04699.1"/>
    </source>
</evidence>
<dbReference type="InterPro" id="IPR013196">
    <property type="entry name" value="HTH_11"/>
</dbReference>